<proteinExistence type="predicted"/>
<organism evidence="1 2">
    <name type="scientific">Salmonella typhimurium (strain 14028s / SGSC 2262)</name>
    <dbReference type="NCBI Taxonomy" id="588858"/>
    <lineage>
        <taxon>Bacteria</taxon>
        <taxon>Pseudomonadati</taxon>
        <taxon>Pseudomonadota</taxon>
        <taxon>Gammaproteobacteria</taxon>
        <taxon>Enterobacterales</taxon>
        <taxon>Enterobacteriaceae</taxon>
        <taxon>Salmonella</taxon>
    </lineage>
</organism>
<dbReference type="EMBL" id="CP001363">
    <property type="protein sequence ID" value="ACY91194.1"/>
    <property type="molecule type" value="Genomic_DNA"/>
</dbReference>
<dbReference type="Proteomes" id="UP000002695">
    <property type="component" value="Chromosome"/>
</dbReference>
<sequence>MTAVNFLTINYKYDHKQTEKCSLMTKNDTTVFRRTIWQL</sequence>
<keyword evidence="2" id="KW-1185">Reference proteome</keyword>
<protein>
    <submittedName>
        <fullName evidence="1">Uncharacterized protein</fullName>
    </submittedName>
</protein>
<accession>A0A0F6B9J2</accession>
<evidence type="ECO:0000313" key="1">
    <source>
        <dbReference type="EMBL" id="ACY91194.1"/>
    </source>
</evidence>
<evidence type="ECO:0000313" key="2">
    <source>
        <dbReference type="Proteomes" id="UP000002695"/>
    </source>
</evidence>
<gene>
    <name evidence="1" type="ordered locus">STM14_4837</name>
</gene>
<dbReference type="KEGG" id="seo:STM14_4837"/>
<reference evidence="1 2" key="1">
    <citation type="journal article" date="2010" name="J. Bacteriol.">
        <title>Short-term signatures of evolutionary change in the Salmonella enterica serovar typhimurium 14028 genome.</title>
        <authorList>
            <person name="Jarvik T."/>
            <person name="Smillie C."/>
            <person name="Groisman E.A."/>
            <person name="Ochman H."/>
        </authorList>
    </citation>
    <scope>NUCLEOTIDE SEQUENCE [LARGE SCALE GENOMIC DNA]</scope>
    <source>
        <strain evidence="2">14028s / SGSC 2262</strain>
    </source>
</reference>
<name>A0A0F6B9J2_SALT1</name>
<dbReference type="HOGENOM" id="CLU_3316517_0_0_6"/>
<dbReference type="AlphaFoldDB" id="A0A0F6B9J2"/>